<comment type="caution">
    <text evidence="15">The sequence shown here is derived from an EMBL/GenBank/DDBJ whole genome shotgun (WGS) entry which is preliminary data.</text>
</comment>
<dbReference type="InterPro" id="IPR029119">
    <property type="entry name" value="MutY_C"/>
</dbReference>
<dbReference type="Gene3D" id="3.90.79.10">
    <property type="entry name" value="Nucleoside Triphosphate Pyrophosphohydrolase"/>
    <property type="match status" value="1"/>
</dbReference>
<dbReference type="HOGENOM" id="CLU_037162_19_3_9"/>
<organism evidence="15">
    <name type="scientific">Phascolarctobacterium faecium</name>
    <dbReference type="NCBI Taxonomy" id="33025"/>
    <lineage>
        <taxon>Bacteria</taxon>
        <taxon>Bacillati</taxon>
        <taxon>Bacillota</taxon>
        <taxon>Negativicutes</taxon>
        <taxon>Acidaminococcales</taxon>
        <taxon>Acidaminococcaceae</taxon>
        <taxon>Phascolarctobacterium</taxon>
    </lineage>
</organism>
<dbReference type="AlphaFoldDB" id="R6I440"/>
<evidence type="ECO:0000256" key="13">
    <source>
        <dbReference type="PIRSR" id="PIRSR603561-2"/>
    </source>
</evidence>
<dbReference type="EMBL" id="CBDS010000005">
    <property type="protein sequence ID" value="CDB44943.1"/>
    <property type="molecule type" value="Genomic_DNA"/>
</dbReference>
<dbReference type="PANTHER" id="PTHR47707:SF1">
    <property type="entry name" value="NUDIX HYDROLASE FAMILY PROTEIN"/>
    <property type="match status" value="1"/>
</dbReference>
<dbReference type="GO" id="GO:0044715">
    <property type="term" value="F:8-oxo-dGDP phosphatase activity"/>
    <property type="evidence" value="ECO:0007669"/>
    <property type="project" value="TreeGrafter"/>
</dbReference>
<dbReference type="PANTHER" id="PTHR47707">
    <property type="entry name" value="8-OXO-DGTP DIPHOSPHATASE"/>
    <property type="match status" value="1"/>
</dbReference>
<evidence type="ECO:0000256" key="12">
    <source>
        <dbReference type="PIRSR" id="PIRSR603561-1"/>
    </source>
</evidence>
<proteinExistence type="inferred from homology"/>
<evidence type="ECO:0000256" key="5">
    <source>
        <dbReference type="ARBA" id="ARBA00022723"/>
    </source>
</evidence>
<dbReference type="NCBIfam" id="TIGR00586">
    <property type="entry name" value="mutt"/>
    <property type="match status" value="1"/>
</dbReference>
<gene>
    <name evidence="15" type="ORF">BN533_02163</name>
</gene>
<dbReference type="EC" id="3.6.1.55" evidence="11"/>
<feature type="binding site" evidence="12">
    <location>
        <position position="27"/>
    </location>
    <ligand>
        <name>8-oxo-dGTP</name>
        <dbReference type="ChEBI" id="CHEBI:77896"/>
    </ligand>
</feature>
<name>R6I440_9FIRM</name>
<evidence type="ECO:0000256" key="4">
    <source>
        <dbReference type="ARBA" id="ARBA00022705"/>
    </source>
</evidence>
<dbReference type="PRINTS" id="PR00502">
    <property type="entry name" value="NUDIXFAMILY"/>
</dbReference>
<dbReference type="GO" id="GO:0008413">
    <property type="term" value="F:8-oxo-7,8-dihydroguanosine triphosphate pyrophosphatase activity"/>
    <property type="evidence" value="ECO:0007669"/>
    <property type="project" value="InterPro"/>
</dbReference>
<dbReference type="InterPro" id="IPR015797">
    <property type="entry name" value="NUDIX_hydrolase-like_dom_sf"/>
</dbReference>
<comment type="catalytic activity">
    <reaction evidence="10">
        <text>8-oxo-dGTP + H2O = 8-oxo-dGMP + diphosphate + H(+)</text>
        <dbReference type="Rhea" id="RHEA:31575"/>
        <dbReference type="ChEBI" id="CHEBI:15377"/>
        <dbReference type="ChEBI" id="CHEBI:15378"/>
        <dbReference type="ChEBI" id="CHEBI:33019"/>
        <dbReference type="ChEBI" id="CHEBI:63224"/>
        <dbReference type="ChEBI" id="CHEBI:77896"/>
        <dbReference type="EC" id="3.6.1.55"/>
    </reaction>
</comment>
<comment type="cofactor">
    <cofactor evidence="1 13">
        <name>Mg(2+)</name>
        <dbReference type="ChEBI" id="CHEBI:18420"/>
    </cofactor>
</comment>
<dbReference type="InterPro" id="IPR000086">
    <property type="entry name" value="NUDIX_hydrolase_dom"/>
</dbReference>
<dbReference type="eggNOG" id="COG0494">
    <property type="taxonomic scope" value="Bacteria"/>
</dbReference>
<evidence type="ECO:0000313" key="15">
    <source>
        <dbReference type="EMBL" id="CDB44943.1"/>
    </source>
</evidence>
<evidence type="ECO:0000256" key="10">
    <source>
        <dbReference type="ARBA" id="ARBA00035861"/>
    </source>
</evidence>
<evidence type="ECO:0000256" key="1">
    <source>
        <dbReference type="ARBA" id="ARBA00001946"/>
    </source>
</evidence>
<dbReference type="STRING" id="1262914.BN533_02163"/>
<dbReference type="InterPro" id="IPR003561">
    <property type="entry name" value="Mutator_MutT"/>
</dbReference>
<evidence type="ECO:0000256" key="2">
    <source>
        <dbReference type="ARBA" id="ARBA00005582"/>
    </source>
</evidence>
<dbReference type="InterPro" id="IPR047127">
    <property type="entry name" value="MutT-like"/>
</dbReference>
<feature type="binding site" evidence="12">
    <location>
        <begin position="38"/>
        <end position="41"/>
    </location>
    <ligand>
        <name>8-oxo-dGTP</name>
        <dbReference type="ChEBI" id="CHEBI:77896"/>
    </ligand>
</feature>
<keyword evidence="5 13" id="KW-0479">Metal-binding</keyword>
<evidence type="ECO:0000256" key="3">
    <source>
        <dbReference type="ARBA" id="ARBA00022457"/>
    </source>
</evidence>
<dbReference type="GO" id="GO:0035539">
    <property type="term" value="F:8-oxo-7,8-dihydrodeoxyguanosine triphosphate pyrophosphatase activity"/>
    <property type="evidence" value="ECO:0007669"/>
    <property type="project" value="UniProtKB-EC"/>
</dbReference>
<keyword evidence="7" id="KW-0378">Hydrolase</keyword>
<keyword evidence="6" id="KW-0227">DNA damage</keyword>
<dbReference type="SUPFAM" id="SSF55811">
    <property type="entry name" value="Nudix"/>
    <property type="match status" value="1"/>
</dbReference>
<dbReference type="GO" id="GO:0044716">
    <property type="term" value="F:8-oxo-GDP phosphatase activity"/>
    <property type="evidence" value="ECO:0007669"/>
    <property type="project" value="TreeGrafter"/>
</dbReference>
<keyword evidence="8 13" id="KW-0460">Magnesium</keyword>
<keyword evidence="3" id="KW-0515">Mutator protein</keyword>
<evidence type="ECO:0000256" key="6">
    <source>
        <dbReference type="ARBA" id="ARBA00022763"/>
    </source>
</evidence>
<feature type="binding site" evidence="13">
    <location>
        <position position="61"/>
    </location>
    <ligand>
        <name>Mg(2+)</name>
        <dbReference type="ChEBI" id="CHEBI:18420"/>
    </ligand>
</feature>
<dbReference type="GO" id="GO:0006260">
    <property type="term" value="P:DNA replication"/>
    <property type="evidence" value="ECO:0007669"/>
    <property type="project" value="UniProtKB-KW"/>
</dbReference>
<feature type="domain" description="Nudix hydrolase" evidence="14">
    <location>
        <begin position="6"/>
        <end position="132"/>
    </location>
</feature>
<evidence type="ECO:0000256" key="8">
    <source>
        <dbReference type="ARBA" id="ARBA00022842"/>
    </source>
</evidence>
<dbReference type="CDD" id="cd03425">
    <property type="entry name" value="NUDIX_MutT_NudA_like"/>
    <property type="match status" value="1"/>
</dbReference>
<accession>R6I440</accession>
<feature type="binding site" evidence="13">
    <location>
        <position position="41"/>
    </location>
    <ligand>
        <name>Mg(2+)</name>
        <dbReference type="ChEBI" id="CHEBI:18420"/>
    </ligand>
</feature>
<evidence type="ECO:0000256" key="9">
    <source>
        <dbReference type="ARBA" id="ARBA00023204"/>
    </source>
</evidence>
<sequence>MIGVKVMILVSAAIIRNTAGEILICQRGAGGSCAFLWEFPGGKQEAGEKAADCLVRECREELGIEIDIVALLEQTSYTYPDNKIGLSFFAAKITGGVPQKSVHQKILWVRPAELLQYQFCPADTEIVSRLAQGE</sequence>
<evidence type="ECO:0000256" key="11">
    <source>
        <dbReference type="ARBA" id="ARBA00038905"/>
    </source>
</evidence>
<evidence type="ECO:0000259" key="14">
    <source>
        <dbReference type="PROSITE" id="PS51462"/>
    </source>
</evidence>
<keyword evidence="9" id="KW-0234">DNA repair</keyword>
<dbReference type="Pfam" id="PF14815">
    <property type="entry name" value="NUDIX_4"/>
    <property type="match status" value="1"/>
</dbReference>
<evidence type="ECO:0000256" key="7">
    <source>
        <dbReference type="ARBA" id="ARBA00022801"/>
    </source>
</evidence>
<dbReference type="GO" id="GO:0006281">
    <property type="term" value="P:DNA repair"/>
    <property type="evidence" value="ECO:0007669"/>
    <property type="project" value="UniProtKB-KW"/>
</dbReference>
<reference evidence="15" key="1">
    <citation type="submission" date="2012-11" db="EMBL/GenBank/DDBJ databases">
        <title>Dependencies among metagenomic species, viruses, plasmids and units of genetic variation.</title>
        <authorList>
            <person name="Nielsen H.B."/>
            <person name="Almeida M."/>
            <person name="Juncker A.S."/>
            <person name="Rasmussen S."/>
            <person name="Li J."/>
            <person name="Sunagawa S."/>
            <person name="Plichta D."/>
            <person name="Gautier L."/>
            <person name="Le Chatelier E."/>
            <person name="Peletier E."/>
            <person name="Bonde I."/>
            <person name="Nielsen T."/>
            <person name="Manichanh C."/>
            <person name="Arumugam M."/>
            <person name="Batto J."/>
            <person name="Santos M.B.Q.D."/>
            <person name="Blom N."/>
            <person name="Borruel N."/>
            <person name="Burgdorf K.S."/>
            <person name="Boumezbeur F."/>
            <person name="Casellas F."/>
            <person name="Dore J."/>
            <person name="Guarner F."/>
            <person name="Hansen T."/>
            <person name="Hildebrand F."/>
            <person name="Kaas R.S."/>
            <person name="Kennedy S."/>
            <person name="Kristiansen K."/>
            <person name="Kultima J.R."/>
            <person name="Leonard P."/>
            <person name="Levenez F."/>
            <person name="Lund O."/>
            <person name="Moumen B."/>
            <person name="Le Paslier D."/>
            <person name="Pons N."/>
            <person name="Pedersen O."/>
            <person name="Prifti E."/>
            <person name="Qin J."/>
            <person name="Raes J."/>
            <person name="Tap J."/>
            <person name="Tims S."/>
            <person name="Ussery D.W."/>
            <person name="Yamada T."/>
            <person name="MetaHit consortium"/>
            <person name="Renault P."/>
            <person name="Sicheritz-Ponten T."/>
            <person name="Bork P."/>
            <person name="Wang J."/>
            <person name="Brunak S."/>
            <person name="Ehrlich S.D."/>
        </authorList>
    </citation>
    <scope>NUCLEOTIDE SEQUENCE [LARGE SCALE GENOMIC DNA]</scope>
</reference>
<dbReference type="PROSITE" id="PS51462">
    <property type="entry name" value="NUDIX"/>
    <property type="match status" value="1"/>
</dbReference>
<keyword evidence="4" id="KW-0235">DNA replication</keyword>
<dbReference type="InterPro" id="IPR020476">
    <property type="entry name" value="Nudix_hydrolase"/>
</dbReference>
<comment type="similarity">
    <text evidence="2">Belongs to the Nudix hydrolase family.</text>
</comment>
<dbReference type="GO" id="GO:0046872">
    <property type="term" value="F:metal ion binding"/>
    <property type="evidence" value="ECO:0007669"/>
    <property type="project" value="UniProtKB-KW"/>
</dbReference>
<protein>
    <recommendedName>
        <fullName evidence="11">8-oxo-dGTP diphosphatase</fullName>
        <ecNumber evidence="11">3.6.1.55</ecNumber>
    </recommendedName>
</protein>